<dbReference type="RefSeq" id="WP_312031210.1">
    <property type="nucleotide sequence ID" value="NZ_CP051151.1"/>
</dbReference>
<dbReference type="Proteomes" id="UP000512167">
    <property type="component" value="Chromosome"/>
</dbReference>
<protein>
    <submittedName>
        <fullName evidence="2">Uncharacterized protein</fullName>
    </submittedName>
</protein>
<accession>A0A7L6N525</accession>
<feature type="transmembrane region" description="Helical" evidence="1">
    <location>
        <begin position="82"/>
        <end position="101"/>
    </location>
</feature>
<keyword evidence="1" id="KW-0472">Membrane</keyword>
<proteinExistence type="predicted"/>
<gene>
    <name evidence="2" type="ORF">HF295_05685</name>
</gene>
<reference evidence="2 3" key="1">
    <citation type="submission" date="2020-04" db="EMBL/GenBank/DDBJ databases">
        <authorList>
            <person name="Zheng R.K."/>
            <person name="Sun C.M."/>
        </authorList>
    </citation>
    <scope>NUCLEOTIDE SEQUENCE [LARGE SCALE GENOMIC DNA]</scope>
    <source>
        <strain evidence="3">zrk29</strain>
    </source>
</reference>
<keyword evidence="3" id="KW-1185">Reference proteome</keyword>
<keyword evidence="1" id="KW-0812">Transmembrane</keyword>
<organism evidence="2 3">
    <name type="scientific">Hujiaoplasma nucleasis</name>
    <dbReference type="NCBI Taxonomy" id="2725268"/>
    <lineage>
        <taxon>Bacteria</taxon>
        <taxon>Bacillati</taxon>
        <taxon>Mycoplasmatota</taxon>
        <taxon>Mollicutes</taxon>
        <taxon>Candidatus Izemoplasmatales</taxon>
        <taxon>Hujiaoplasmataceae</taxon>
        <taxon>Hujiaoplasma</taxon>
    </lineage>
</organism>
<evidence type="ECO:0000313" key="2">
    <source>
        <dbReference type="EMBL" id="QLY40377.1"/>
    </source>
</evidence>
<dbReference type="KEGG" id="tbk:HF295_05685"/>
<feature type="transmembrane region" description="Helical" evidence="1">
    <location>
        <begin position="129"/>
        <end position="147"/>
    </location>
</feature>
<sequence>MNNNLISQIRLGKEEKVYYDFSKLKGKNTDCRIVLTTKRLIIYNDGIYYQNKRKIRKKGINEIQRNTITHIEYYIEYVKSHYISKMIGFILMIAAIVLAVFKYSNSTYLPLVSDLAIVISGNYVLVNDLFYYGIALIILVFALIMIFKTKRTLIFKVISGHMDDYAIHLKKKKYNEEAIRRIASKLYMP</sequence>
<evidence type="ECO:0000256" key="1">
    <source>
        <dbReference type="SAM" id="Phobius"/>
    </source>
</evidence>
<evidence type="ECO:0000313" key="3">
    <source>
        <dbReference type="Proteomes" id="UP000512167"/>
    </source>
</evidence>
<dbReference type="AlphaFoldDB" id="A0A7L6N525"/>
<keyword evidence="1" id="KW-1133">Transmembrane helix</keyword>
<dbReference type="EMBL" id="CP051151">
    <property type="protein sequence ID" value="QLY40377.1"/>
    <property type="molecule type" value="Genomic_DNA"/>
</dbReference>
<name>A0A7L6N525_9MOLU</name>